<dbReference type="AlphaFoldDB" id="A0AAW0A4H1"/>
<proteinExistence type="predicted"/>
<keyword evidence="2" id="KW-1185">Reference proteome</keyword>
<accession>A0AAW0A4H1</accession>
<organism evidence="1 2">
    <name type="scientific">Favolaschia claudopus</name>
    <dbReference type="NCBI Taxonomy" id="2862362"/>
    <lineage>
        <taxon>Eukaryota</taxon>
        <taxon>Fungi</taxon>
        <taxon>Dikarya</taxon>
        <taxon>Basidiomycota</taxon>
        <taxon>Agaricomycotina</taxon>
        <taxon>Agaricomycetes</taxon>
        <taxon>Agaricomycetidae</taxon>
        <taxon>Agaricales</taxon>
        <taxon>Marasmiineae</taxon>
        <taxon>Mycenaceae</taxon>
        <taxon>Favolaschia</taxon>
    </lineage>
</organism>
<protein>
    <submittedName>
        <fullName evidence="1">Uncharacterized protein</fullName>
    </submittedName>
</protein>
<feature type="non-terminal residue" evidence="1">
    <location>
        <position position="1"/>
    </location>
</feature>
<reference evidence="1 2" key="1">
    <citation type="journal article" date="2024" name="J Genomics">
        <title>Draft genome sequencing and assembly of Favolaschia claudopus CIRM-BRFM 2984 isolated from oak limbs.</title>
        <authorList>
            <person name="Navarro D."/>
            <person name="Drula E."/>
            <person name="Chaduli D."/>
            <person name="Cazenave R."/>
            <person name="Ahrendt S."/>
            <person name="Wang J."/>
            <person name="Lipzen A."/>
            <person name="Daum C."/>
            <person name="Barry K."/>
            <person name="Grigoriev I.V."/>
            <person name="Favel A."/>
            <person name="Rosso M.N."/>
            <person name="Martin F."/>
        </authorList>
    </citation>
    <scope>NUCLEOTIDE SEQUENCE [LARGE SCALE GENOMIC DNA]</scope>
    <source>
        <strain evidence="1 2">CIRM-BRFM 2984</strain>
    </source>
</reference>
<feature type="non-terminal residue" evidence="1">
    <location>
        <position position="123"/>
    </location>
</feature>
<sequence length="123" mass="13850">PRTAARFDKADRHQDLTFHDWGQVFDYMDENGSLSQVQVVRYFATRSDKEGGKLLFTQGALSKKLKKKAEIRGAISADPQAGSLKRARVVTCPLVDAALGLWIQDMEEKKRSVTGPMLIEKRK</sequence>
<dbReference type="EMBL" id="JAWWNJ010000087">
    <property type="protein sequence ID" value="KAK7000708.1"/>
    <property type="molecule type" value="Genomic_DNA"/>
</dbReference>
<dbReference type="Proteomes" id="UP001362999">
    <property type="component" value="Unassembled WGS sequence"/>
</dbReference>
<evidence type="ECO:0000313" key="2">
    <source>
        <dbReference type="Proteomes" id="UP001362999"/>
    </source>
</evidence>
<name>A0AAW0A4H1_9AGAR</name>
<comment type="caution">
    <text evidence="1">The sequence shown here is derived from an EMBL/GenBank/DDBJ whole genome shotgun (WGS) entry which is preliminary data.</text>
</comment>
<evidence type="ECO:0000313" key="1">
    <source>
        <dbReference type="EMBL" id="KAK7000708.1"/>
    </source>
</evidence>
<gene>
    <name evidence="1" type="ORF">R3P38DRAFT_2474548</name>
</gene>